<evidence type="ECO:0000313" key="3">
    <source>
        <dbReference type="RefSeq" id="XP_047736900.1"/>
    </source>
</evidence>
<dbReference type="InterPro" id="IPR037386">
    <property type="entry name" value="CCDC40"/>
</dbReference>
<proteinExistence type="predicted"/>
<sequence length="274" mass="30965">MAELKSLEDDFDVQQQNILNIRDKIERTQCQLWDKQQQLEEWRRRLEQLEAVKLEVEQASAASGDLAAKRTEITRLQTQWRSLEVQQSSAAAALHKALETEDCLRYRGEACLAKVRSAPFDAAASCAMRREAVKRNITALTKEAKALEQQVQTVRAEAATVQEALGRKEKLYSSCVRQLQHAAVQLQQVVLLKEQRCVHLSAEHARARYLSALLSGSYKPLTAATKSAQSALQERLKSRQSAYLGVLTQLSTHHPQLTDQLALIYALLEPQQFF</sequence>
<dbReference type="AlphaFoldDB" id="A0A979FIU0"/>
<dbReference type="KEGG" id="hazt:125178044"/>
<reference evidence="3" key="1">
    <citation type="submission" date="2025-08" db="UniProtKB">
        <authorList>
            <consortium name="RefSeq"/>
        </authorList>
    </citation>
    <scope>IDENTIFICATION</scope>
    <source>
        <tissue evidence="3">Whole organism</tissue>
    </source>
</reference>
<dbReference type="PANTHER" id="PTHR16275:SF8">
    <property type="entry name" value="COILED-COIL DOMAIN-CONTAINING PROTEIN 40"/>
    <property type="match status" value="1"/>
</dbReference>
<keyword evidence="1" id="KW-0175">Coiled coil</keyword>
<dbReference type="GeneID" id="125178044"/>
<protein>
    <submittedName>
        <fullName evidence="3">Caspase recruitment domain-containing protein 9-like</fullName>
    </submittedName>
</protein>
<dbReference type="GO" id="GO:0005737">
    <property type="term" value="C:cytoplasm"/>
    <property type="evidence" value="ECO:0007669"/>
    <property type="project" value="TreeGrafter"/>
</dbReference>
<dbReference type="GO" id="GO:0035082">
    <property type="term" value="P:axoneme assembly"/>
    <property type="evidence" value="ECO:0007669"/>
    <property type="project" value="InterPro"/>
</dbReference>
<evidence type="ECO:0000256" key="1">
    <source>
        <dbReference type="SAM" id="Coils"/>
    </source>
</evidence>
<evidence type="ECO:0000313" key="2">
    <source>
        <dbReference type="Proteomes" id="UP000694843"/>
    </source>
</evidence>
<name>A0A979FIU0_HYAAZ</name>
<dbReference type="OrthoDB" id="188741at2759"/>
<keyword evidence="2" id="KW-1185">Reference proteome</keyword>
<dbReference type="Proteomes" id="UP000694843">
    <property type="component" value="Unplaced"/>
</dbReference>
<feature type="coiled-coil region" evidence="1">
    <location>
        <begin position="4"/>
        <end position="59"/>
    </location>
</feature>
<accession>A0A979FIU0</accession>
<dbReference type="PANTHER" id="PTHR16275">
    <property type="entry name" value="COILED-COIL DOMAIN-CONTAINING PROTEIN 40"/>
    <property type="match status" value="1"/>
</dbReference>
<feature type="coiled-coil region" evidence="1">
    <location>
        <begin position="130"/>
        <end position="164"/>
    </location>
</feature>
<organism evidence="2 3">
    <name type="scientific">Hyalella azteca</name>
    <name type="common">Amphipod</name>
    <dbReference type="NCBI Taxonomy" id="294128"/>
    <lineage>
        <taxon>Eukaryota</taxon>
        <taxon>Metazoa</taxon>
        <taxon>Ecdysozoa</taxon>
        <taxon>Arthropoda</taxon>
        <taxon>Crustacea</taxon>
        <taxon>Multicrustacea</taxon>
        <taxon>Malacostraca</taxon>
        <taxon>Eumalacostraca</taxon>
        <taxon>Peracarida</taxon>
        <taxon>Amphipoda</taxon>
        <taxon>Senticaudata</taxon>
        <taxon>Talitrida</taxon>
        <taxon>Talitroidea</taxon>
        <taxon>Hyalellidae</taxon>
        <taxon>Hyalella</taxon>
    </lineage>
</organism>
<dbReference type="RefSeq" id="XP_047736900.1">
    <property type="nucleotide sequence ID" value="XM_047880944.1"/>
</dbReference>
<gene>
    <name evidence="3" type="primary">LOC125178044</name>
</gene>